<evidence type="ECO:0000256" key="2">
    <source>
        <dbReference type="ARBA" id="ARBA00004167"/>
    </source>
</evidence>
<dbReference type="GO" id="GO:0005506">
    <property type="term" value="F:iron ion binding"/>
    <property type="evidence" value="ECO:0007669"/>
    <property type="project" value="InterPro"/>
</dbReference>
<dbReference type="PANTHER" id="PTHR46206">
    <property type="entry name" value="CYTOCHROME P450"/>
    <property type="match status" value="1"/>
</dbReference>
<dbReference type="AlphaFoldDB" id="A0A8H5KPK1"/>
<evidence type="ECO:0000256" key="10">
    <source>
        <dbReference type="ARBA" id="ARBA00023604"/>
    </source>
</evidence>
<protein>
    <submittedName>
        <fullName evidence="12">Ent-kaurene oxidase</fullName>
    </submittedName>
</protein>
<comment type="subcellular location">
    <subcellularLocation>
        <location evidence="2">Membrane</location>
        <topology evidence="2">Single-pass membrane protein</topology>
    </subcellularLocation>
</comment>
<keyword evidence="5" id="KW-0349">Heme</keyword>
<dbReference type="InterPro" id="IPR036396">
    <property type="entry name" value="Cyt_P450_sf"/>
</dbReference>
<evidence type="ECO:0000256" key="4">
    <source>
        <dbReference type="ARBA" id="ARBA00010617"/>
    </source>
</evidence>
<keyword evidence="6" id="KW-0479">Metal-binding</keyword>
<dbReference type="GO" id="GO:0016705">
    <property type="term" value="F:oxidoreductase activity, acting on paired donors, with incorporation or reduction of molecular oxygen"/>
    <property type="evidence" value="ECO:0007669"/>
    <property type="project" value="InterPro"/>
</dbReference>
<comment type="similarity">
    <text evidence="4">Belongs to the cytochrome P450 family.</text>
</comment>
<evidence type="ECO:0000256" key="6">
    <source>
        <dbReference type="ARBA" id="ARBA00022723"/>
    </source>
</evidence>
<gene>
    <name evidence="12" type="ORF">FPANT_11054</name>
</gene>
<evidence type="ECO:0000256" key="7">
    <source>
        <dbReference type="ARBA" id="ARBA00023002"/>
    </source>
</evidence>
<keyword evidence="9" id="KW-0503">Monooxygenase</keyword>
<comment type="cofactor">
    <cofactor evidence="1">
        <name>heme</name>
        <dbReference type="ChEBI" id="CHEBI:30413"/>
    </cofactor>
</comment>
<comment type="caution">
    <text evidence="12">The sequence shown here is derived from an EMBL/GenBank/DDBJ whole genome shotgun (WGS) entry which is preliminary data.</text>
</comment>
<dbReference type="GO" id="GO:0016020">
    <property type="term" value="C:membrane"/>
    <property type="evidence" value="ECO:0007669"/>
    <property type="project" value="UniProtKB-SubCell"/>
</dbReference>
<dbReference type="PANTHER" id="PTHR46206:SF6">
    <property type="entry name" value="CYTOCHROME P450 MONOOXYGENASE AN1598-RELATED"/>
    <property type="match status" value="1"/>
</dbReference>
<comment type="pathway">
    <text evidence="3">Hormone biosynthesis.</text>
</comment>
<proteinExistence type="inferred from homology"/>
<comment type="similarity">
    <text evidence="10">Belongs to the asaB hydroxylase/desaturase family.</text>
</comment>
<keyword evidence="7" id="KW-0560">Oxidoreductase</keyword>
<accession>A0A8H5KPK1</accession>
<sequence length="783" mass="88133">MNNTVNETLLRQLVSGLDEIPLMDIHWMIYVAFGAWLCSYVIHVLSSPSTVKVPFAGYRSVFEPTWFLRLRFVWEGGSIISQGYNKFRDSIFQVRKLGTDIVIIPPNYIDEVRKLSQDKTRSVEPFINDFAGDYTRGMVFLQSDLQNRVIQQRLTPKLVSLTKVMKEELDYALTKEMPDMKDDEWVEVDIASIMVRLISRISARVFLGPEHCRNQEWLTTTAEYSESLFITGFILRVVPHILRPFVAPLLPSYRTLLRNVSSGRRVIGDIIRSQQGGKNEDILSWMVEAATGEEKQVDNIAQRMLILSLASIHTTAMTMTHAMYDLCARPEYIEPLREEVRGVVGASGWDKTALNRLHKLDSFLKESQRFNPVFLLTFNRIYHQSMTLSDGTNLPSGTRIAVPSHAMLQDSAHVPGPAPPIEFDGFRYSKIRSDSSYAQKYLFSMTDSSNMAFGYDSPITVITLVTMLHQHTPLESPVGKNVTATIAYHSGPAVPTSPIAGVTTLEDCTQQVVAVTDIRPSVSSFTLDGNGFQVVKHVSAVSCLPYDHSSWTDPVVRKEVYDPEIIELAKSVTGAKKVMILLASSRNVPFKEPELAPPYPMPSKQGVAGQAVQGQHELPTTRAKGFQKGEEEGPLIDEAHDIIKAGDEAAELPGGRAKNYQGRRWALYTTWRPLKPVKRDPMAFVDYWTADEEDEVSFWRNPPGVHGTFESDVLLTRANPKHKWYWISDQTPDEVLLMKIMDTESGKDGSDIAGGVHHCSFHLPGSEKEEVRESIETKFIAFW</sequence>
<evidence type="ECO:0000313" key="13">
    <source>
        <dbReference type="Proteomes" id="UP000544095"/>
    </source>
</evidence>
<name>A0A8H5KPK1_9HYPO</name>
<dbReference type="InterPro" id="IPR001128">
    <property type="entry name" value="Cyt_P450"/>
</dbReference>
<evidence type="ECO:0000256" key="9">
    <source>
        <dbReference type="ARBA" id="ARBA00023033"/>
    </source>
</evidence>
<keyword evidence="8" id="KW-0408">Iron</keyword>
<dbReference type="EMBL" id="JAAOAR010000651">
    <property type="protein sequence ID" value="KAF5576191.1"/>
    <property type="molecule type" value="Genomic_DNA"/>
</dbReference>
<dbReference type="NCBIfam" id="NF041278">
    <property type="entry name" value="CmcJ_NvfI_EfuI"/>
    <property type="match status" value="1"/>
</dbReference>
<dbReference type="GO" id="GO:0020037">
    <property type="term" value="F:heme binding"/>
    <property type="evidence" value="ECO:0007669"/>
    <property type="project" value="InterPro"/>
</dbReference>
<dbReference type="Pfam" id="PF00067">
    <property type="entry name" value="p450"/>
    <property type="match status" value="1"/>
</dbReference>
<dbReference type="CDD" id="cd11041">
    <property type="entry name" value="CYP503A1-like"/>
    <property type="match status" value="1"/>
</dbReference>
<evidence type="ECO:0000313" key="12">
    <source>
        <dbReference type="EMBL" id="KAF5576191.1"/>
    </source>
</evidence>
<comment type="pathway">
    <text evidence="11">Plant hormone biosynthesis; gibberellin biosynthesis.</text>
</comment>
<evidence type="ECO:0000256" key="8">
    <source>
        <dbReference type="ARBA" id="ARBA00023004"/>
    </source>
</evidence>
<evidence type="ECO:0000256" key="3">
    <source>
        <dbReference type="ARBA" id="ARBA00004972"/>
    </source>
</evidence>
<dbReference type="SUPFAM" id="SSF48264">
    <property type="entry name" value="Cytochrome P450"/>
    <property type="match status" value="1"/>
</dbReference>
<keyword evidence="13" id="KW-1185">Reference proteome</keyword>
<evidence type="ECO:0000256" key="5">
    <source>
        <dbReference type="ARBA" id="ARBA00022617"/>
    </source>
</evidence>
<dbReference type="GO" id="GO:0004497">
    <property type="term" value="F:monooxygenase activity"/>
    <property type="evidence" value="ECO:0007669"/>
    <property type="project" value="UniProtKB-KW"/>
</dbReference>
<dbReference type="InterPro" id="IPR044053">
    <property type="entry name" value="AsaB-like"/>
</dbReference>
<dbReference type="Proteomes" id="UP000544095">
    <property type="component" value="Unassembled WGS sequence"/>
</dbReference>
<evidence type="ECO:0000256" key="11">
    <source>
        <dbReference type="ARBA" id="ARBA00037909"/>
    </source>
</evidence>
<dbReference type="Gene3D" id="1.10.630.10">
    <property type="entry name" value="Cytochrome P450"/>
    <property type="match status" value="1"/>
</dbReference>
<evidence type="ECO:0000256" key="1">
    <source>
        <dbReference type="ARBA" id="ARBA00001971"/>
    </source>
</evidence>
<organism evidence="12 13">
    <name type="scientific">Fusarium pseudoanthophilum</name>
    <dbReference type="NCBI Taxonomy" id="48495"/>
    <lineage>
        <taxon>Eukaryota</taxon>
        <taxon>Fungi</taxon>
        <taxon>Dikarya</taxon>
        <taxon>Ascomycota</taxon>
        <taxon>Pezizomycotina</taxon>
        <taxon>Sordariomycetes</taxon>
        <taxon>Hypocreomycetidae</taxon>
        <taxon>Hypocreales</taxon>
        <taxon>Nectriaceae</taxon>
        <taxon>Fusarium</taxon>
        <taxon>Fusarium fujikuroi species complex</taxon>
    </lineage>
</organism>
<reference evidence="12 13" key="1">
    <citation type="submission" date="2020-05" db="EMBL/GenBank/DDBJ databases">
        <title>Identification and distribution of gene clusters putatively required for synthesis of sphingolipid metabolism inhibitors in phylogenetically diverse species of the filamentous fungus Fusarium.</title>
        <authorList>
            <person name="Kim H.-S."/>
            <person name="Busman M."/>
            <person name="Brown D.W."/>
            <person name="Divon H."/>
            <person name="Uhlig S."/>
            <person name="Proctor R.H."/>
        </authorList>
    </citation>
    <scope>NUCLEOTIDE SEQUENCE [LARGE SCALE GENOMIC DNA]</scope>
    <source>
        <strain evidence="12 13">NRRL 25211</strain>
    </source>
</reference>